<gene>
    <name evidence="11" type="ORF">ARALYDRAFT_332802</name>
    <name evidence="10" type="ORF">ARALYDRAFT_655766</name>
</gene>
<comment type="PTM">
    <text evidence="9">Sulfation is important for activity and for the binding to a putative membrane receptor.</text>
</comment>
<dbReference type="AlphaFoldDB" id="D7MUM9"/>
<dbReference type="STRING" id="81972.D7MUM9"/>
<keyword evidence="4 9" id="KW-0964">Secreted</keyword>
<evidence type="ECO:0000256" key="9">
    <source>
        <dbReference type="RuleBase" id="RU368031"/>
    </source>
</evidence>
<evidence type="ECO:0000256" key="2">
    <source>
        <dbReference type="ARBA" id="ARBA00010781"/>
    </source>
</evidence>
<dbReference type="GO" id="GO:0030154">
    <property type="term" value="P:cell differentiation"/>
    <property type="evidence" value="ECO:0007669"/>
    <property type="project" value="UniProtKB-UniRule"/>
</dbReference>
<proteinExistence type="inferred from homology"/>
<dbReference type="PANTHER" id="PTHR33285:SF30">
    <property type="entry name" value="PHYTOSULFOKINES 5"/>
    <property type="match status" value="1"/>
</dbReference>
<organism evidence="12">
    <name type="scientific">Arabidopsis lyrata subsp. lyrata</name>
    <name type="common">Lyre-leaved rock-cress</name>
    <dbReference type="NCBI Taxonomy" id="81972"/>
    <lineage>
        <taxon>Eukaryota</taxon>
        <taxon>Viridiplantae</taxon>
        <taxon>Streptophyta</taxon>
        <taxon>Embryophyta</taxon>
        <taxon>Tracheophyta</taxon>
        <taxon>Spermatophyta</taxon>
        <taxon>Magnoliopsida</taxon>
        <taxon>eudicotyledons</taxon>
        <taxon>Gunneridae</taxon>
        <taxon>Pentapetalae</taxon>
        <taxon>rosids</taxon>
        <taxon>malvids</taxon>
        <taxon>Brassicales</taxon>
        <taxon>Brassicaceae</taxon>
        <taxon>Camelineae</taxon>
        <taxon>Arabidopsis</taxon>
    </lineage>
</organism>
<dbReference type="KEGG" id="aly:9298644"/>
<keyword evidence="5 9" id="KW-0765">Sulfation</keyword>
<comment type="PTM">
    <text evidence="9">PSK-alpha is produced by endopeptidase digestion. PSK-beta is produced from PSK-alpha by exopeptidase digestion.</text>
</comment>
<evidence type="ECO:0000313" key="12">
    <source>
        <dbReference type="Proteomes" id="UP000008694"/>
    </source>
</evidence>
<comment type="subcellular location">
    <subcellularLocation>
        <location evidence="1 9">Secreted</location>
    </subcellularLocation>
</comment>
<dbReference type="EMBL" id="GL348720">
    <property type="protein sequence ID" value="EFH41242.1"/>
    <property type="molecule type" value="Genomic_DNA"/>
</dbReference>
<dbReference type="GO" id="GO:0008283">
    <property type="term" value="P:cell population proliferation"/>
    <property type="evidence" value="ECO:0007669"/>
    <property type="project" value="UniProtKB-UniRule"/>
</dbReference>
<keyword evidence="12" id="KW-1185">Reference proteome</keyword>
<dbReference type="OrthoDB" id="1858282at2759"/>
<comment type="function">
    <text evidence="9">Promotes plant cell differentiation, organogenesis and somatic embryogenesis as well as cell proliferation.</text>
</comment>
<name>D7MUM9_ARALL</name>
<keyword evidence="6 9" id="KW-0732">Signal</keyword>
<dbReference type="EMBL" id="GL348949">
    <property type="protein sequence ID" value="EFH38824.1"/>
    <property type="molecule type" value="Genomic_DNA"/>
</dbReference>
<reference evidence="11" key="2">
    <citation type="submission" date="2010-06" db="EMBL/GenBank/DDBJ databases">
        <title>The basis of rapid genome size change in Arabidopsis.</title>
        <authorList>
            <person name="Bakker E."/>
            <person name="Bergelson J."/>
            <person name="Cheng J.F."/>
            <person name="Clark R.M."/>
            <person name="Fawcett J."/>
            <person name="Gaut B."/>
            <person name="Grigoriev I."/>
            <person name="Gundlach H."/>
            <person name="Guo Y."/>
            <person name="Haberer G."/>
            <person name="Hollister J."/>
            <person name="Hu T.T."/>
            <person name="Mayer K.F.X."/>
            <person name="Nasrallah J."/>
            <person name="Nordborg M."/>
            <person name="Otillar R."/>
            <person name="Pattyn P."/>
            <person name="Schmutz J."/>
            <person name="Spannagl M."/>
            <person name="van de Peer Y."/>
            <person name="Wang X."/>
            <person name="Weigel D."/>
            <person name="Yang L."/>
        </authorList>
    </citation>
    <scope>NUCLEOTIDE SEQUENCE</scope>
</reference>
<dbReference type="GO" id="GO:0008083">
    <property type="term" value="F:growth factor activity"/>
    <property type="evidence" value="ECO:0007669"/>
    <property type="project" value="UniProtKB-UniRule"/>
</dbReference>
<evidence type="ECO:0000256" key="3">
    <source>
        <dbReference type="ARBA" id="ARBA00022473"/>
    </source>
</evidence>
<evidence type="ECO:0000256" key="8">
    <source>
        <dbReference type="ARBA" id="ARBA00023030"/>
    </source>
</evidence>
<dbReference type="Gramene" id="Al_scaffold_0334_2">
    <property type="protein sequence ID" value="Al_scaffold_0334_2"/>
    <property type="gene ID" value="Al_scaffold_0334_2"/>
</dbReference>
<evidence type="ECO:0000256" key="6">
    <source>
        <dbReference type="ARBA" id="ARBA00022729"/>
    </source>
</evidence>
<accession>D7MUM9</accession>
<dbReference type="KEGG" id="aly:9302767"/>
<dbReference type="Gramene" id="fgenesh1_pm.C_scaffold_8002145">
    <property type="protein sequence ID" value="fgenesh1_pm.C_scaffold_8002145"/>
    <property type="gene ID" value="fgenesh1_pm.C_scaffold_8002145"/>
</dbReference>
<reference evidence="11" key="1">
    <citation type="submission" date="2009-11" db="EMBL/GenBank/DDBJ databases">
        <authorList>
            <consortium name="US DOE Joint Genome Institute (JGI-PGF)"/>
            <person name="Ottilar R."/>
            <person name="Schmutz J."/>
            <person name="Salamov A."/>
            <person name="Cheng J.F."/>
            <person name="Lucas S."/>
            <person name="Pitluck S."/>
            <person name="Gundlach H."/>
            <person name="Guo Y."/>
            <person name="Haberer G."/>
            <person name="Nasrallah J."/>
            <person name="Mayer K.F.X."/>
            <person name="van de Peer Y."/>
            <person name="Weigel D."/>
            <person name="Grigoriev I.V."/>
        </authorList>
    </citation>
    <scope>NUCLEOTIDE SEQUENCE</scope>
</reference>
<keyword evidence="8 9" id="KW-0339">Growth factor</keyword>
<feature type="chain" id="PRO_5010829899" description="Phytosulfokine" evidence="9">
    <location>
        <begin position="25"/>
        <end position="77"/>
    </location>
</feature>
<evidence type="ECO:0000313" key="11">
    <source>
        <dbReference type="EMBL" id="EFH41242.1"/>
    </source>
</evidence>
<dbReference type="GO" id="GO:0005576">
    <property type="term" value="C:extracellular region"/>
    <property type="evidence" value="ECO:0007669"/>
    <property type="project" value="UniProtKB-SubCell"/>
</dbReference>
<keyword evidence="7 9" id="KW-0221">Differentiation</keyword>
<reference evidence="12" key="3">
    <citation type="journal article" date="2011" name="Nat. Genet.">
        <title>The Arabidopsis lyrata genome sequence and the basis of rapid genome size change.</title>
        <authorList>
            <person name="Hu T.T."/>
            <person name="Pattyn P."/>
            <person name="Bakker E.G."/>
            <person name="Cao J."/>
            <person name="Cheng J.-F."/>
            <person name="Clark R.M."/>
            <person name="Fahlgren N."/>
            <person name="Fawcett J.A."/>
            <person name="Grimwood J."/>
            <person name="Gundlach H."/>
            <person name="Haberer G."/>
            <person name="Hollister J.D."/>
            <person name="Ossowski S."/>
            <person name="Ottilar R.P."/>
            <person name="Salamov A.A."/>
            <person name="Schneeberger K."/>
            <person name="Spannagl M."/>
            <person name="Wang X."/>
            <person name="Yang L."/>
            <person name="Nasrallah M.E."/>
            <person name="Bergelson J."/>
            <person name="Carrington J.C."/>
            <person name="Gaut B.S."/>
            <person name="Schmutz J."/>
            <person name="Mayer K.F.X."/>
            <person name="Van de Peer Y."/>
            <person name="Grigoriev I.V."/>
            <person name="Nordborg M."/>
            <person name="Weigel D."/>
            <person name="Guo Y.-L."/>
        </authorList>
    </citation>
    <scope>NUCLEOTIDE SEQUENCE [LARGE SCALE GENOMIC DNA]</scope>
    <source>
        <strain evidence="12">cv. MN47</strain>
    </source>
</reference>
<dbReference type="PANTHER" id="PTHR33285">
    <property type="entry name" value="PHYTOSULFOKINES 3"/>
    <property type="match status" value="1"/>
</dbReference>
<protein>
    <recommendedName>
        <fullName evidence="9">Phytosulfokine</fullName>
    </recommendedName>
    <component>
        <recommendedName>
            <fullName evidence="9">Phytosulfokine-alpha</fullName>
            <shortName evidence="9">PSK-alpha</shortName>
            <shortName evidence="9">Phytosulfokine-a</shortName>
        </recommendedName>
    </component>
    <component>
        <recommendedName>
            <fullName evidence="9">Phytosulfokine-beta</fullName>
            <shortName evidence="9">PSK-beta</shortName>
            <shortName evidence="9">Phytosulfokine-b</shortName>
        </recommendedName>
    </component>
</protein>
<dbReference type="Pfam" id="PF06404">
    <property type="entry name" value="PSK"/>
    <property type="match status" value="1"/>
</dbReference>
<dbReference type="HOGENOM" id="CLU_165727_0_1_1"/>
<evidence type="ECO:0000313" key="10">
    <source>
        <dbReference type="EMBL" id="EFH38824.1"/>
    </source>
</evidence>
<dbReference type="Proteomes" id="UP000008694">
    <property type="component" value="Unassembled WGS sequence"/>
</dbReference>
<feature type="signal peptide" evidence="9">
    <location>
        <begin position="1"/>
        <end position="24"/>
    </location>
</feature>
<evidence type="ECO:0000256" key="5">
    <source>
        <dbReference type="ARBA" id="ARBA00022641"/>
    </source>
</evidence>
<dbReference type="InterPro" id="IPR009438">
    <property type="entry name" value="Phytosulfokine"/>
</dbReference>
<evidence type="ECO:0000256" key="4">
    <source>
        <dbReference type="ARBA" id="ARBA00022525"/>
    </source>
</evidence>
<comment type="similarity">
    <text evidence="2 9">Belongs to the phytosulfokine family.</text>
</comment>
<sequence>MANFTTFFFIIALLLCSTLTYASARLTPTSVYPEDISVKKMEQGEGNCEGVGEEECFLIRRTLVAHTDYIYTQDHNP</sequence>
<evidence type="ECO:0000256" key="7">
    <source>
        <dbReference type="ARBA" id="ARBA00022782"/>
    </source>
</evidence>
<evidence type="ECO:0000256" key="1">
    <source>
        <dbReference type="ARBA" id="ARBA00004613"/>
    </source>
</evidence>
<keyword evidence="3 9" id="KW-0217">Developmental protein</keyword>